<protein>
    <submittedName>
        <fullName evidence="1">Uncharacterized protein</fullName>
    </submittedName>
</protein>
<organism evidence="1 2">
    <name type="scientific">Ralstonia solanacearum (strain Po82)</name>
    <dbReference type="NCBI Taxonomy" id="1031711"/>
    <lineage>
        <taxon>Bacteria</taxon>
        <taxon>Pseudomonadati</taxon>
        <taxon>Pseudomonadota</taxon>
        <taxon>Betaproteobacteria</taxon>
        <taxon>Burkholderiales</taxon>
        <taxon>Burkholderiaceae</taxon>
        <taxon>Ralstonia</taxon>
        <taxon>Ralstonia solanacearum species complex</taxon>
    </lineage>
</organism>
<sequence>MNPVFSSRGTPSRRITCNGCTDARTSHGAAMRSDPAAALPGNVSRALVVAGGPARIARALTCRSRAARRRLTPRNL</sequence>
<dbReference type="PATRIC" id="fig|1031711.3.peg.3233"/>
<reference evidence="1 2" key="1">
    <citation type="journal article" date="2011" name="J. Bacteriol.">
        <title>Complete genome sequence of the plant pathogen Ralstonia solanacearum strain Po82.</title>
        <authorList>
            <person name="Xu J."/>
            <person name="Zheng H.J."/>
            <person name="Liu L."/>
            <person name="Pan Z.C."/>
            <person name="Prior P."/>
            <person name="Tang B."/>
            <person name="Xu J.S."/>
            <person name="Zhang H."/>
            <person name="Tian Q."/>
            <person name="Zhang L.Q."/>
            <person name="Feng J."/>
        </authorList>
    </citation>
    <scope>NUCLEOTIDE SEQUENCE [LARGE SCALE GENOMIC DNA]</scope>
    <source>
        <strain evidence="1 2">Po82</strain>
    </source>
</reference>
<gene>
    <name evidence="1" type="ordered locus">RSPO_c03301</name>
</gene>
<dbReference type="Proteomes" id="UP000007953">
    <property type="component" value="Chromosome"/>
</dbReference>
<dbReference type="AlphaFoldDB" id="F6G4J5"/>
<evidence type="ECO:0000313" key="1">
    <source>
        <dbReference type="EMBL" id="AEG70592.1"/>
    </source>
</evidence>
<evidence type="ECO:0000313" key="2">
    <source>
        <dbReference type="Proteomes" id="UP000007953"/>
    </source>
</evidence>
<dbReference type="HOGENOM" id="CLU_2651881_0_0_4"/>
<proteinExistence type="predicted"/>
<name>F6G4J5_RALS8</name>
<dbReference type="KEGG" id="rsn:RSPO_c03301"/>
<accession>F6G4J5</accession>
<dbReference type="EMBL" id="CP002819">
    <property type="protein sequence ID" value="AEG70592.1"/>
    <property type="molecule type" value="Genomic_DNA"/>
</dbReference>